<dbReference type="InterPro" id="IPR017303">
    <property type="entry name" value="Tim44"/>
</dbReference>
<keyword evidence="3 13" id="KW-0813">Transport</keyword>
<dbReference type="InterPro" id="IPR039544">
    <property type="entry name" value="Tim44-like"/>
</dbReference>
<dbReference type="AlphaFoldDB" id="A0A5N5QT47"/>
<feature type="domain" description="Tim44-like" evidence="15">
    <location>
        <begin position="288"/>
        <end position="443"/>
    </location>
</feature>
<evidence type="ECO:0000313" key="17">
    <source>
        <dbReference type="Proteomes" id="UP000383932"/>
    </source>
</evidence>
<dbReference type="PANTHER" id="PTHR10721:SF1">
    <property type="entry name" value="MITOCHONDRIAL IMPORT INNER MEMBRANE TRANSLOCASE SUBUNIT TIM44"/>
    <property type="match status" value="1"/>
</dbReference>
<keyword evidence="7 13" id="KW-0653">Protein transport</keyword>
<dbReference type="SMART" id="SM00978">
    <property type="entry name" value="Tim44"/>
    <property type="match status" value="1"/>
</dbReference>
<evidence type="ECO:0000256" key="2">
    <source>
        <dbReference type="ARBA" id="ARBA00009597"/>
    </source>
</evidence>
<feature type="coiled-coil region" evidence="14">
    <location>
        <begin position="58"/>
        <end position="85"/>
    </location>
</feature>
<comment type="similarity">
    <text evidence="2 13">Belongs to the Tim44 family.</text>
</comment>
<dbReference type="PIRSF" id="PIRSF037871">
    <property type="entry name" value="TIM44"/>
    <property type="match status" value="1"/>
</dbReference>
<dbReference type="GO" id="GO:0051087">
    <property type="term" value="F:protein-folding chaperone binding"/>
    <property type="evidence" value="ECO:0007669"/>
    <property type="project" value="InterPro"/>
</dbReference>
<evidence type="ECO:0000256" key="7">
    <source>
        <dbReference type="ARBA" id="ARBA00022927"/>
    </source>
</evidence>
<dbReference type="FunFam" id="3.10.450.240:FF:000002">
    <property type="entry name" value="Mitochondrial import inner membrane translocase subunit TIM44"/>
    <property type="match status" value="1"/>
</dbReference>
<dbReference type="GO" id="GO:0030150">
    <property type="term" value="P:protein import into mitochondrial matrix"/>
    <property type="evidence" value="ECO:0007669"/>
    <property type="project" value="InterPro"/>
</dbReference>
<evidence type="ECO:0000256" key="5">
    <source>
        <dbReference type="ARBA" id="ARBA00022792"/>
    </source>
</evidence>
<sequence length="474" mass="52679">MIRSIRTRSITTSLRAGRPVATSTFPLRSVAGVRAQFHSSAHRRDEIKSPFQTFVEVLKEEIQKNRELQQNVKQLQGDVDKLQDSEAMKRARDMYERARLTSSIKENPKLRAAAEELRKSGVKISDAVGEAVRSLEASGFYQGISRATAAVSSAVASSTEPIRNTEAYKVISEAVAEALDDSGASRYGGYEEKEVRRKLREKRLAKAGMQGGIARSHRVKEDPEAGSAMVLHKDAGKHDKWEELKQTNSVLRTFTSWKAAYDESENPVVTGLRSVTSTIGSWFDETETAQVTRVMRMMDPAFNMESFIRELREYIIPEVVDAYLSADMQALKQWCGEATFNVLWATLEHYTKQGLISESKVIDIANVDVAKGTLLENNVPVFVVSFSTQEVLVFRNAKTGEVAVGAADRVEQCSYAAVVTRLEDELENELTGGWKRPIIIIDGAAFGKIWSLNNREQAPLPLPIICILPGTLFG</sequence>
<dbReference type="InterPro" id="IPR032710">
    <property type="entry name" value="NTF2-like_dom_sf"/>
</dbReference>
<evidence type="ECO:0000256" key="10">
    <source>
        <dbReference type="ARBA" id="ARBA00023128"/>
    </source>
</evidence>
<dbReference type="Pfam" id="PF04280">
    <property type="entry name" value="Tim44"/>
    <property type="match status" value="1"/>
</dbReference>
<reference evidence="16 17" key="1">
    <citation type="journal article" date="2019" name="Fungal Biol. Biotechnol.">
        <title>Draft genome sequence of fastidious pathogen Ceratobasidium theobromae, which causes vascular-streak dieback in Theobroma cacao.</title>
        <authorList>
            <person name="Ali S.S."/>
            <person name="Asman A."/>
            <person name="Shao J."/>
            <person name="Firmansyah A.P."/>
            <person name="Susilo A.W."/>
            <person name="Rosmana A."/>
            <person name="McMahon P."/>
            <person name="Junaid M."/>
            <person name="Guest D."/>
            <person name="Kheng T.Y."/>
            <person name="Meinhardt L.W."/>
            <person name="Bailey B.A."/>
        </authorList>
    </citation>
    <scope>NUCLEOTIDE SEQUENCE [LARGE SCALE GENOMIC DNA]</scope>
    <source>
        <strain evidence="16 17">CT2</strain>
    </source>
</reference>
<keyword evidence="5 13" id="KW-0999">Mitochondrion inner membrane</keyword>
<keyword evidence="6" id="KW-0067">ATP-binding</keyword>
<keyword evidence="14" id="KW-0175">Coiled coil</keyword>
<evidence type="ECO:0000256" key="14">
    <source>
        <dbReference type="SAM" id="Coils"/>
    </source>
</evidence>
<comment type="subcellular location">
    <subcellularLocation>
        <location evidence="1">Mitochondrion inner membrane</location>
        <topology evidence="1">Peripheral membrane protein</topology>
    </subcellularLocation>
</comment>
<comment type="caution">
    <text evidence="16">The sequence shown here is derived from an EMBL/GenBank/DDBJ whole genome shotgun (WGS) entry which is preliminary data.</text>
</comment>
<evidence type="ECO:0000256" key="6">
    <source>
        <dbReference type="ARBA" id="ARBA00022840"/>
    </source>
</evidence>
<dbReference type="GO" id="GO:0005524">
    <property type="term" value="F:ATP binding"/>
    <property type="evidence" value="ECO:0007669"/>
    <property type="project" value="UniProtKB-KW"/>
</dbReference>
<evidence type="ECO:0000313" key="16">
    <source>
        <dbReference type="EMBL" id="KAB5594932.1"/>
    </source>
</evidence>
<evidence type="ECO:0000259" key="15">
    <source>
        <dbReference type="SMART" id="SM00978"/>
    </source>
</evidence>
<evidence type="ECO:0000256" key="13">
    <source>
        <dbReference type="PIRNR" id="PIRNR037871"/>
    </source>
</evidence>
<evidence type="ECO:0000256" key="12">
    <source>
        <dbReference type="ARBA" id="ARBA00074309"/>
    </source>
</evidence>
<proteinExistence type="inferred from homology"/>
<dbReference type="EMBL" id="SSOP01000014">
    <property type="protein sequence ID" value="KAB5594932.1"/>
    <property type="molecule type" value="Genomic_DNA"/>
</dbReference>
<keyword evidence="10 13" id="KW-0496">Mitochondrion</keyword>
<keyword evidence="8" id="KW-0809">Transit peptide</keyword>
<dbReference type="Proteomes" id="UP000383932">
    <property type="component" value="Unassembled WGS sequence"/>
</dbReference>
<keyword evidence="9 13" id="KW-0811">Translocation</keyword>
<evidence type="ECO:0000256" key="8">
    <source>
        <dbReference type="ARBA" id="ARBA00022946"/>
    </source>
</evidence>
<gene>
    <name evidence="16" type="ORF">CTheo_1565</name>
</gene>
<keyword evidence="4" id="KW-0547">Nucleotide-binding</keyword>
<name>A0A5N5QT47_9AGAM</name>
<accession>A0A5N5QT47</accession>
<dbReference type="OrthoDB" id="10265990at2759"/>
<dbReference type="PANTHER" id="PTHR10721">
    <property type="entry name" value="MITOCHONDRIAL IMPORT INNER MEMBRANE TRANSLOCASE SUBUNIT TIM44"/>
    <property type="match status" value="1"/>
</dbReference>
<evidence type="ECO:0000256" key="3">
    <source>
        <dbReference type="ARBA" id="ARBA00022448"/>
    </source>
</evidence>
<keyword evidence="11 13" id="KW-0472">Membrane</keyword>
<evidence type="ECO:0000256" key="1">
    <source>
        <dbReference type="ARBA" id="ARBA00004637"/>
    </source>
</evidence>
<dbReference type="GO" id="GO:0005743">
    <property type="term" value="C:mitochondrial inner membrane"/>
    <property type="evidence" value="ECO:0007669"/>
    <property type="project" value="UniProtKB-SubCell"/>
</dbReference>
<dbReference type="SUPFAM" id="SSF54427">
    <property type="entry name" value="NTF2-like"/>
    <property type="match status" value="1"/>
</dbReference>
<keyword evidence="17" id="KW-1185">Reference proteome</keyword>
<comment type="function">
    <text evidence="13">Essential component of the PAM complex, a complex required for the translocation of transit peptide-containing proteins from the inner membrane into the mitochondrial matrix in an ATP-dependent manner.</text>
</comment>
<protein>
    <recommendedName>
        <fullName evidence="12 13">Mitochondrial import inner membrane translocase subunit TIM44</fullName>
    </recommendedName>
</protein>
<evidence type="ECO:0000256" key="11">
    <source>
        <dbReference type="ARBA" id="ARBA00023136"/>
    </source>
</evidence>
<evidence type="ECO:0000256" key="9">
    <source>
        <dbReference type="ARBA" id="ARBA00023010"/>
    </source>
</evidence>
<dbReference type="InterPro" id="IPR007379">
    <property type="entry name" value="Tim44-like_dom"/>
</dbReference>
<evidence type="ECO:0000256" key="4">
    <source>
        <dbReference type="ARBA" id="ARBA00022741"/>
    </source>
</evidence>
<dbReference type="Gene3D" id="3.10.450.240">
    <property type="match status" value="1"/>
</dbReference>
<organism evidence="16 17">
    <name type="scientific">Ceratobasidium theobromae</name>
    <dbReference type="NCBI Taxonomy" id="1582974"/>
    <lineage>
        <taxon>Eukaryota</taxon>
        <taxon>Fungi</taxon>
        <taxon>Dikarya</taxon>
        <taxon>Basidiomycota</taxon>
        <taxon>Agaricomycotina</taxon>
        <taxon>Agaricomycetes</taxon>
        <taxon>Cantharellales</taxon>
        <taxon>Ceratobasidiaceae</taxon>
        <taxon>Ceratobasidium</taxon>
    </lineage>
</organism>